<dbReference type="GO" id="GO:0008622">
    <property type="term" value="C:epsilon DNA polymerase complex"/>
    <property type="evidence" value="ECO:0007669"/>
    <property type="project" value="InterPro"/>
</dbReference>
<reference evidence="1" key="1">
    <citation type="submission" date="2020-11" db="EMBL/GenBank/DDBJ databases">
        <authorList>
            <consortium name="DOE Joint Genome Institute"/>
            <person name="Ahrendt S."/>
            <person name="Riley R."/>
            <person name="Andreopoulos W."/>
            <person name="Labutti K."/>
            <person name="Pangilinan J."/>
            <person name="Ruiz-Duenas F.J."/>
            <person name="Barrasa J.M."/>
            <person name="Sanchez-Garcia M."/>
            <person name="Camarero S."/>
            <person name="Miyauchi S."/>
            <person name="Serrano A."/>
            <person name="Linde D."/>
            <person name="Babiker R."/>
            <person name="Drula E."/>
            <person name="Ayuso-Fernandez I."/>
            <person name="Pacheco R."/>
            <person name="Padilla G."/>
            <person name="Ferreira P."/>
            <person name="Barriuso J."/>
            <person name="Kellner H."/>
            <person name="Castanera R."/>
            <person name="Alfaro M."/>
            <person name="Ramirez L."/>
            <person name="Pisabarro A.G."/>
            <person name="Kuo A."/>
            <person name="Tritt A."/>
            <person name="Lipzen A."/>
            <person name="He G."/>
            <person name="Yan M."/>
            <person name="Ng V."/>
            <person name="Cullen D."/>
            <person name="Martin F."/>
            <person name="Rosso M.-N."/>
            <person name="Henrissat B."/>
            <person name="Hibbett D."/>
            <person name="Martinez A.T."/>
            <person name="Grigoriev I.V."/>
        </authorList>
    </citation>
    <scope>NUCLEOTIDE SEQUENCE</scope>
    <source>
        <strain evidence="1">MF-IS2</strain>
    </source>
</reference>
<name>A0A9P6BVH7_9AGAR</name>
<evidence type="ECO:0000313" key="1">
    <source>
        <dbReference type="EMBL" id="KAF9439390.1"/>
    </source>
</evidence>
<dbReference type="GO" id="GO:0003677">
    <property type="term" value="F:DNA binding"/>
    <property type="evidence" value="ECO:0007669"/>
    <property type="project" value="InterPro"/>
</dbReference>
<dbReference type="PANTHER" id="PTHR12708:SF0">
    <property type="entry name" value="DNA POLYMERASE EPSILON SUBUNIT 2"/>
    <property type="match status" value="1"/>
</dbReference>
<gene>
    <name evidence="1" type="ORF">P691DRAFT_769947</name>
</gene>
<dbReference type="AlphaFoldDB" id="A0A9P6BVH7"/>
<dbReference type="OrthoDB" id="10254730at2759"/>
<dbReference type="EMBL" id="MU154475">
    <property type="protein sequence ID" value="KAF9439390.1"/>
    <property type="molecule type" value="Genomic_DNA"/>
</dbReference>
<dbReference type="GO" id="GO:0042276">
    <property type="term" value="P:error-prone translesion synthesis"/>
    <property type="evidence" value="ECO:0007669"/>
    <property type="project" value="TreeGrafter"/>
</dbReference>
<accession>A0A9P6BVH7</accession>
<proteinExistence type="predicted"/>
<keyword evidence="2" id="KW-1185">Reference proteome</keyword>
<dbReference type="Proteomes" id="UP000807342">
    <property type="component" value="Unassembled WGS sequence"/>
</dbReference>
<protein>
    <submittedName>
        <fullName evidence="1">Uncharacterized protein</fullName>
    </submittedName>
</protein>
<dbReference type="GO" id="GO:0006261">
    <property type="term" value="P:DNA-templated DNA replication"/>
    <property type="evidence" value="ECO:0007669"/>
    <property type="project" value="InterPro"/>
</dbReference>
<evidence type="ECO:0000313" key="2">
    <source>
        <dbReference type="Proteomes" id="UP000807342"/>
    </source>
</evidence>
<dbReference type="PANTHER" id="PTHR12708">
    <property type="entry name" value="DNA POLYMERASE EPSILON SUBUNIT B"/>
    <property type="match status" value="1"/>
</dbReference>
<comment type="caution">
    <text evidence="1">The sequence shown here is derived from an EMBL/GenBank/DDBJ whole genome shotgun (WGS) entry which is preliminary data.</text>
</comment>
<dbReference type="InterPro" id="IPR016266">
    <property type="entry name" value="POLE2"/>
</dbReference>
<organism evidence="1 2">
    <name type="scientific">Macrolepiota fuliginosa MF-IS2</name>
    <dbReference type="NCBI Taxonomy" id="1400762"/>
    <lineage>
        <taxon>Eukaryota</taxon>
        <taxon>Fungi</taxon>
        <taxon>Dikarya</taxon>
        <taxon>Basidiomycota</taxon>
        <taxon>Agaricomycotina</taxon>
        <taxon>Agaricomycetes</taxon>
        <taxon>Agaricomycetidae</taxon>
        <taxon>Agaricales</taxon>
        <taxon>Agaricineae</taxon>
        <taxon>Agaricaceae</taxon>
        <taxon>Macrolepiota</taxon>
    </lineage>
</organism>
<sequence length="68" mass="7741">MHLSPLVLKLQPILADYDHTLRLYPLPTALVLADKYDQYKLTYMGCHVFNPGTLSSNTPAFWMYKPAG</sequence>